<accession>A0A518GWD7</accession>
<evidence type="ECO:0000313" key="1">
    <source>
        <dbReference type="EMBL" id="QDV32899.1"/>
    </source>
</evidence>
<keyword evidence="2" id="KW-1185">Reference proteome</keyword>
<dbReference type="AlphaFoldDB" id="A0A518GWD7"/>
<sequence>MSRIAPPLTVLAVALLLAPPARGDTTLDARLEP</sequence>
<dbReference type="Proteomes" id="UP000317835">
    <property type="component" value="Chromosome"/>
</dbReference>
<reference evidence="1 2" key="1">
    <citation type="submission" date="2019-02" db="EMBL/GenBank/DDBJ databases">
        <title>Deep-cultivation of Planctomycetes and their phenomic and genomic characterization uncovers novel biology.</title>
        <authorList>
            <person name="Wiegand S."/>
            <person name="Jogler M."/>
            <person name="Boedeker C."/>
            <person name="Pinto D."/>
            <person name="Vollmers J."/>
            <person name="Rivas-Marin E."/>
            <person name="Kohn T."/>
            <person name="Peeters S.H."/>
            <person name="Heuer A."/>
            <person name="Rast P."/>
            <person name="Oberbeckmann S."/>
            <person name="Bunk B."/>
            <person name="Jeske O."/>
            <person name="Meyerdierks A."/>
            <person name="Storesund J.E."/>
            <person name="Kallscheuer N."/>
            <person name="Luecker S."/>
            <person name="Lage O.M."/>
            <person name="Pohl T."/>
            <person name="Merkel B.J."/>
            <person name="Hornburger P."/>
            <person name="Mueller R.-W."/>
            <person name="Bruemmer F."/>
            <person name="Labrenz M."/>
            <person name="Spormann A.M."/>
            <person name="Op den Camp H."/>
            <person name="Overmann J."/>
            <person name="Amann R."/>
            <person name="Jetten M.S.M."/>
            <person name="Mascher T."/>
            <person name="Medema M.H."/>
            <person name="Devos D.P."/>
            <person name="Kaster A.-K."/>
            <person name="Ovreas L."/>
            <person name="Rohde M."/>
            <person name="Galperin M.Y."/>
            <person name="Jogler C."/>
        </authorList>
    </citation>
    <scope>NUCLEOTIDE SEQUENCE [LARGE SCALE GENOMIC DNA]</scope>
    <source>
        <strain evidence="1 2">ElP</strain>
    </source>
</reference>
<dbReference type="EMBL" id="CP036426">
    <property type="protein sequence ID" value="QDV32899.1"/>
    <property type="molecule type" value="Genomic_DNA"/>
</dbReference>
<evidence type="ECO:0000313" key="2">
    <source>
        <dbReference type="Proteomes" id="UP000317835"/>
    </source>
</evidence>
<gene>
    <name evidence="1" type="ORF">ElP_07390</name>
</gene>
<dbReference type="KEGG" id="tpla:ElP_07390"/>
<organism evidence="1 2">
    <name type="scientific">Tautonia plasticadhaerens</name>
    <dbReference type="NCBI Taxonomy" id="2527974"/>
    <lineage>
        <taxon>Bacteria</taxon>
        <taxon>Pseudomonadati</taxon>
        <taxon>Planctomycetota</taxon>
        <taxon>Planctomycetia</taxon>
        <taxon>Isosphaerales</taxon>
        <taxon>Isosphaeraceae</taxon>
        <taxon>Tautonia</taxon>
    </lineage>
</organism>
<proteinExistence type="predicted"/>
<name>A0A518GWD7_9BACT</name>
<protein>
    <submittedName>
        <fullName evidence="1">Uncharacterized protein</fullName>
    </submittedName>
</protein>